<name>A0ACC2DKP8_DIPCM</name>
<organism evidence="1 2">
    <name type="scientific">Diphasiastrum complanatum</name>
    <name type="common">Issler's clubmoss</name>
    <name type="synonym">Lycopodium complanatum</name>
    <dbReference type="NCBI Taxonomy" id="34168"/>
    <lineage>
        <taxon>Eukaryota</taxon>
        <taxon>Viridiplantae</taxon>
        <taxon>Streptophyta</taxon>
        <taxon>Embryophyta</taxon>
        <taxon>Tracheophyta</taxon>
        <taxon>Lycopodiopsida</taxon>
        <taxon>Lycopodiales</taxon>
        <taxon>Lycopodiaceae</taxon>
        <taxon>Lycopodioideae</taxon>
        <taxon>Diphasiastrum</taxon>
    </lineage>
</organism>
<proteinExistence type="predicted"/>
<evidence type="ECO:0000313" key="1">
    <source>
        <dbReference type="EMBL" id="KAJ7554876.1"/>
    </source>
</evidence>
<keyword evidence="2" id="KW-1185">Reference proteome</keyword>
<protein>
    <submittedName>
        <fullName evidence="1">Uncharacterized protein</fullName>
    </submittedName>
</protein>
<comment type="caution">
    <text evidence="1">The sequence shown here is derived from an EMBL/GenBank/DDBJ whole genome shotgun (WGS) entry which is preliminary data.</text>
</comment>
<gene>
    <name evidence="1" type="ORF">O6H91_05G013800</name>
</gene>
<evidence type="ECO:0000313" key="2">
    <source>
        <dbReference type="Proteomes" id="UP001162992"/>
    </source>
</evidence>
<dbReference type="Proteomes" id="UP001162992">
    <property type="component" value="Chromosome 5"/>
</dbReference>
<reference evidence="2" key="1">
    <citation type="journal article" date="2024" name="Proc. Natl. Acad. Sci. U.S.A.">
        <title>Extraordinary preservation of gene collinearity over three hundred million years revealed in homosporous lycophytes.</title>
        <authorList>
            <person name="Li C."/>
            <person name="Wickell D."/>
            <person name="Kuo L.Y."/>
            <person name="Chen X."/>
            <person name="Nie B."/>
            <person name="Liao X."/>
            <person name="Peng D."/>
            <person name="Ji J."/>
            <person name="Jenkins J."/>
            <person name="Williams M."/>
            <person name="Shu S."/>
            <person name="Plott C."/>
            <person name="Barry K."/>
            <person name="Rajasekar S."/>
            <person name="Grimwood J."/>
            <person name="Han X."/>
            <person name="Sun S."/>
            <person name="Hou Z."/>
            <person name="He W."/>
            <person name="Dai G."/>
            <person name="Sun C."/>
            <person name="Schmutz J."/>
            <person name="Leebens-Mack J.H."/>
            <person name="Li F.W."/>
            <person name="Wang L."/>
        </authorList>
    </citation>
    <scope>NUCLEOTIDE SEQUENCE [LARGE SCALE GENOMIC DNA]</scope>
    <source>
        <strain evidence="2">cv. PW_Plant_1</strain>
    </source>
</reference>
<accession>A0ACC2DKP8</accession>
<dbReference type="EMBL" id="CM055096">
    <property type="protein sequence ID" value="KAJ7554876.1"/>
    <property type="molecule type" value="Genomic_DNA"/>
</dbReference>
<sequence>MGATCSKKIPDIDFSDRRPPDLRLRLPSPHPWPSILLANASVVDSETKAPQNDLLIDGCGSATLEAAKSPARKSLGYRLLHESSFQTDKLEEKRNKRLSRVISRNAKFAKTKSRTVAKRGAAKVSQVGLLLGRAGTTSFEMAIEALDTVGSSLTTLGAGFTAGVSPKARKIGILAFEVANTVVKGFDLMQTLSEDGIKMLKDEILSSEGIQHLISKDMDVLWGIVAADKRNQLRIYIQEVVRFGNHCRDPRWHQLSRFFERFEHEVVNPRLTATEMEVEMDRMTVLAQDTAELYHELHALDRLRNDLYRKLQQKGISNEQGEIVALLKSDVKSQFKHVKILKKRCLWSKILEEVMESLVNIAFYLHQQINDEFGPAGVESPRKSAVGDKEFVKGQSARKLGDSGLSLHYANMINQIHNLASRPSSIPPSSRDTLYQGLPPHMKVSLRVRLSHKSEVTVEQIKVEMETILEWLVPLAINTTRAHHGFGWVGEWAMKGVVLDRKLAGNTELALIQTLHHADQAVTEAYISDLIVCLHLLVSSAKKITSHKSPNHSPMQTLAVHAKVVEKSSSNNKGEHVRSSANLSQDDQEMLQDSVNIRKRHPGISKSQEFDTTSKFLYQTLSKSNSLSPGTSRKASSPRKRRHSHAFLSMDLDIDRIRDFEKDSSGKIYHC</sequence>